<keyword evidence="2 3" id="KW-0694">RNA-binding</keyword>
<dbReference type="Gene3D" id="3.30.1940.10">
    <property type="entry name" value="YtpR-like"/>
    <property type="match status" value="1"/>
</dbReference>
<dbReference type="NCBIfam" id="NF045760">
    <property type="entry name" value="YtpR"/>
    <property type="match status" value="1"/>
</dbReference>
<dbReference type="GO" id="GO:0000049">
    <property type="term" value="F:tRNA binding"/>
    <property type="evidence" value="ECO:0007669"/>
    <property type="project" value="UniProtKB-UniRule"/>
</dbReference>
<dbReference type="STRING" id="872970.SAMN04488134_11418"/>
<evidence type="ECO:0000313" key="6">
    <source>
        <dbReference type="Proteomes" id="UP000199300"/>
    </source>
</evidence>
<dbReference type="Gene3D" id="2.40.50.140">
    <property type="entry name" value="Nucleic acid-binding proteins"/>
    <property type="match status" value="1"/>
</dbReference>
<dbReference type="PROSITE" id="PS50886">
    <property type="entry name" value="TRBD"/>
    <property type="match status" value="1"/>
</dbReference>
<feature type="domain" description="TRNA-binding" evidence="4">
    <location>
        <begin position="90"/>
        <end position="200"/>
    </location>
</feature>
<protein>
    <submittedName>
        <fullName evidence="5">tRNA-binding protein</fullName>
    </submittedName>
</protein>
<evidence type="ECO:0000313" key="5">
    <source>
        <dbReference type="EMBL" id="SEO84113.1"/>
    </source>
</evidence>
<dbReference type="Pfam" id="PF14794">
    <property type="entry name" value="DUF4479"/>
    <property type="match status" value="1"/>
</dbReference>
<dbReference type="InterPro" id="IPR002547">
    <property type="entry name" value="tRNA-bd_dom"/>
</dbReference>
<dbReference type="AlphaFoldDB" id="A0A1H8T0V0"/>
<dbReference type="InterPro" id="IPR012340">
    <property type="entry name" value="NA-bd_OB-fold"/>
</dbReference>
<dbReference type="Pfam" id="PF01588">
    <property type="entry name" value="tRNA_bind"/>
    <property type="match status" value="1"/>
</dbReference>
<dbReference type="InterPro" id="IPR027855">
    <property type="entry name" value="DUF4479"/>
</dbReference>
<dbReference type="SUPFAM" id="SSF50249">
    <property type="entry name" value="Nucleic acid-binding proteins"/>
    <property type="match status" value="1"/>
</dbReference>
<name>A0A1H8T0V0_9BACI</name>
<sequence>MMELFYNKAGIGDVLILPLKQGDRDRIDYRTYNDVTEIFDKENNQILGYNIFNISQYIEIDTGSTTLDEGMLERINHVFLQNNVPDALKVDLSPKFVIGYVNQVEKHENADKLNVCQVDLGDEVVQIVCGAPNVAADQYVVVAKVGAIMPSGLEIKEANLRGVDSFGMICSQKELALPNAPVEKGIYVIAGDVKAGDPFRF</sequence>
<evidence type="ECO:0000259" key="4">
    <source>
        <dbReference type="PROSITE" id="PS50886"/>
    </source>
</evidence>
<evidence type="ECO:0000256" key="3">
    <source>
        <dbReference type="PROSITE-ProRule" id="PRU00209"/>
    </source>
</evidence>
<accession>A0A1H8T0V0</accession>
<evidence type="ECO:0000256" key="2">
    <source>
        <dbReference type="ARBA" id="ARBA00022884"/>
    </source>
</evidence>
<dbReference type="Proteomes" id="UP000199300">
    <property type="component" value="Unassembled WGS sequence"/>
</dbReference>
<dbReference type="FunFam" id="2.40.50.140:FF:000045">
    <property type="entry name" value="Phenylalanine--tRNA ligase beta subunit"/>
    <property type="match status" value="1"/>
</dbReference>
<keyword evidence="1 3" id="KW-0820">tRNA-binding</keyword>
<dbReference type="CDD" id="cd02796">
    <property type="entry name" value="tRNA_bind_bactPheRS"/>
    <property type="match status" value="1"/>
</dbReference>
<organism evidence="5 6">
    <name type="scientific">Amphibacillus marinus</name>
    <dbReference type="NCBI Taxonomy" id="872970"/>
    <lineage>
        <taxon>Bacteria</taxon>
        <taxon>Bacillati</taxon>
        <taxon>Bacillota</taxon>
        <taxon>Bacilli</taxon>
        <taxon>Bacillales</taxon>
        <taxon>Bacillaceae</taxon>
        <taxon>Amphibacillus</taxon>
    </lineage>
</organism>
<keyword evidence="6" id="KW-1185">Reference proteome</keyword>
<evidence type="ECO:0000256" key="1">
    <source>
        <dbReference type="ARBA" id="ARBA00022555"/>
    </source>
</evidence>
<gene>
    <name evidence="5" type="ORF">SAMN04488134_11418</name>
</gene>
<reference evidence="5 6" key="1">
    <citation type="submission" date="2016-10" db="EMBL/GenBank/DDBJ databases">
        <authorList>
            <person name="de Groot N.N."/>
        </authorList>
    </citation>
    <scope>NUCLEOTIDE SEQUENCE [LARGE SCALE GENOMIC DNA]</scope>
    <source>
        <strain evidence="5 6">CGMCC 1.10434</strain>
    </source>
</reference>
<dbReference type="InterPro" id="IPR037154">
    <property type="entry name" value="YtpR-like_sf"/>
</dbReference>
<dbReference type="EMBL" id="FODJ01000014">
    <property type="protein sequence ID" value="SEO84113.1"/>
    <property type="molecule type" value="Genomic_DNA"/>
</dbReference>
<proteinExistence type="predicted"/>
<dbReference type="InterPro" id="IPR033714">
    <property type="entry name" value="tRNA_bind_bactPheRS"/>
</dbReference>